<feature type="transmembrane region" description="Helical" evidence="2">
    <location>
        <begin position="241"/>
        <end position="269"/>
    </location>
</feature>
<reference evidence="4" key="1">
    <citation type="submission" date="2020-08" db="EMBL/GenBank/DDBJ databases">
        <title>Genome sequencing and assembly of the red palm weevil Rhynchophorus ferrugineus.</title>
        <authorList>
            <person name="Dias G.B."/>
            <person name="Bergman C.M."/>
            <person name="Manee M."/>
        </authorList>
    </citation>
    <scope>NUCLEOTIDE SEQUENCE</scope>
    <source>
        <strain evidence="4">AA-2017</strain>
        <tissue evidence="4">Whole larva</tissue>
    </source>
</reference>
<feature type="coiled-coil region" evidence="1">
    <location>
        <begin position="533"/>
        <end position="560"/>
    </location>
</feature>
<dbReference type="PROSITE" id="PS50042">
    <property type="entry name" value="CNMP_BINDING_3"/>
    <property type="match status" value="1"/>
</dbReference>
<dbReference type="Gene3D" id="2.60.120.10">
    <property type="entry name" value="Jelly Rolls"/>
    <property type="match status" value="1"/>
</dbReference>
<feature type="transmembrane region" description="Helical" evidence="2">
    <location>
        <begin position="135"/>
        <end position="157"/>
    </location>
</feature>
<feature type="transmembrane region" description="Helical" evidence="2">
    <location>
        <begin position="205"/>
        <end position="229"/>
    </location>
</feature>
<keyword evidence="2" id="KW-0472">Membrane</keyword>
<keyword evidence="1" id="KW-0175">Coiled coil</keyword>
<dbReference type="Proteomes" id="UP000625711">
    <property type="component" value="Unassembled WGS sequence"/>
</dbReference>
<protein>
    <recommendedName>
        <fullName evidence="3">Cyclic nucleotide-binding domain-containing protein</fullName>
    </recommendedName>
</protein>
<dbReference type="CDD" id="cd00038">
    <property type="entry name" value="CAP_ED"/>
    <property type="match status" value="1"/>
</dbReference>
<feature type="transmembrane region" description="Helical" evidence="2">
    <location>
        <begin position="329"/>
        <end position="351"/>
    </location>
</feature>
<evidence type="ECO:0000313" key="5">
    <source>
        <dbReference type="Proteomes" id="UP000625711"/>
    </source>
</evidence>
<dbReference type="Gene3D" id="1.10.287.630">
    <property type="entry name" value="Helix hairpin bin"/>
    <property type="match status" value="1"/>
</dbReference>
<dbReference type="GO" id="GO:0035725">
    <property type="term" value="P:sodium ion transmembrane transport"/>
    <property type="evidence" value="ECO:0007669"/>
    <property type="project" value="TreeGrafter"/>
</dbReference>
<name>A0A834IAS9_RHYFE</name>
<dbReference type="EMBL" id="JAACXV010009672">
    <property type="protein sequence ID" value="KAF7275602.1"/>
    <property type="molecule type" value="Genomic_DNA"/>
</dbReference>
<dbReference type="InterPro" id="IPR051413">
    <property type="entry name" value="K/Na_HCN_channel"/>
</dbReference>
<dbReference type="InterPro" id="IPR000595">
    <property type="entry name" value="cNMP-bd_dom"/>
</dbReference>
<feature type="domain" description="Cyclic nucleotide-binding" evidence="3">
    <location>
        <begin position="429"/>
        <end position="546"/>
    </location>
</feature>
<accession>A0A834IAS9</accession>
<dbReference type="InterPro" id="IPR014710">
    <property type="entry name" value="RmlC-like_jellyroll"/>
</dbReference>
<dbReference type="GO" id="GO:0005249">
    <property type="term" value="F:voltage-gated potassium channel activity"/>
    <property type="evidence" value="ECO:0007669"/>
    <property type="project" value="TreeGrafter"/>
</dbReference>
<dbReference type="Pfam" id="PF00027">
    <property type="entry name" value="cNMP_binding"/>
    <property type="match status" value="1"/>
</dbReference>
<dbReference type="GO" id="GO:0098855">
    <property type="term" value="C:HCN channel complex"/>
    <property type="evidence" value="ECO:0007669"/>
    <property type="project" value="TreeGrafter"/>
</dbReference>
<organism evidence="4 5">
    <name type="scientific">Rhynchophorus ferrugineus</name>
    <name type="common">Red palm weevil</name>
    <name type="synonym">Curculio ferrugineus</name>
    <dbReference type="NCBI Taxonomy" id="354439"/>
    <lineage>
        <taxon>Eukaryota</taxon>
        <taxon>Metazoa</taxon>
        <taxon>Ecdysozoa</taxon>
        <taxon>Arthropoda</taxon>
        <taxon>Hexapoda</taxon>
        <taxon>Insecta</taxon>
        <taxon>Pterygota</taxon>
        <taxon>Neoptera</taxon>
        <taxon>Endopterygota</taxon>
        <taxon>Coleoptera</taxon>
        <taxon>Polyphaga</taxon>
        <taxon>Cucujiformia</taxon>
        <taxon>Curculionidae</taxon>
        <taxon>Dryophthorinae</taxon>
        <taxon>Rhynchophorus</taxon>
    </lineage>
</organism>
<dbReference type="PANTHER" id="PTHR45689">
    <property type="entry name" value="I[[H]] CHANNEL, ISOFORM E"/>
    <property type="match status" value="1"/>
</dbReference>
<keyword evidence="2" id="KW-1133">Transmembrane helix</keyword>
<dbReference type="SUPFAM" id="SSF51206">
    <property type="entry name" value="cAMP-binding domain-like"/>
    <property type="match status" value="1"/>
</dbReference>
<evidence type="ECO:0000259" key="3">
    <source>
        <dbReference type="PROSITE" id="PS50042"/>
    </source>
</evidence>
<dbReference type="AlphaFoldDB" id="A0A834IAS9"/>
<proteinExistence type="predicted"/>
<dbReference type="OrthoDB" id="2021138at2759"/>
<feature type="transmembrane region" description="Helical" evidence="2">
    <location>
        <begin position="104"/>
        <end position="123"/>
    </location>
</feature>
<keyword evidence="5" id="KW-1185">Reference proteome</keyword>
<comment type="caution">
    <text evidence="4">The sequence shown here is derived from an EMBL/GenBank/DDBJ whole genome shotgun (WGS) entry which is preliminary data.</text>
</comment>
<dbReference type="GO" id="GO:0003254">
    <property type="term" value="P:regulation of membrane depolarization"/>
    <property type="evidence" value="ECO:0007669"/>
    <property type="project" value="TreeGrafter"/>
</dbReference>
<sequence>MSPLFTCPVVNVAGGCHRLKMAKFFKHRCSFHAEQIPARVPYPDFWDRWRYRWFSWTLLMETNPMCSRYFRSEKACRNEKKRHYNSASYFTIHPLSRMAAYHDFFRCVLYIIAIAIKAIDIAFTRRRYLYKDIYTNFMVLMNYIDMISWVNIMILLFRGRIVHGAVVTDFPVIVRMSFTSVLFWAEILSSAPKFFLCTKKICVRPLWVFFNVIASLKLLLIGRLMTLIGRTMEYMGVKSKMAIFFVQLAYAVFTLNHIMACVVFALPFYRKYVVGHFHKDTWVLKNNLVSKPMRTQYIFAFFKASAQVFGVEIAAYKGHLTWEATIVNMFNYVVGKVINMFICVAVLHILLNRNIQEIKYQQVVGQMKNWMKNKELPSKIQQRVVDYYEFYYRKRYFNQSDINRLLSTSLKLKITDNTLRVLRESNVTIFGNLPDESIQQVLENFVMEVYCPNDVIMSCGSHGHFLYFLASGTVAVYTYSGKEVCHLQDGAYFGELSLLLKETHVTATIIAIETSKVYKLKKEHFERFVLSNKDIYEVLLKEAESRLKRILETEEAYRKLLFSNLYSGLLDVPQ</sequence>
<evidence type="ECO:0000256" key="2">
    <source>
        <dbReference type="SAM" id="Phobius"/>
    </source>
</evidence>
<keyword evidence="2" id="KW-0812">Transmembrane</keyword>
<evidence type="ECO:0000313" key="4">
    <source>
        <dbReference type="EMBL" id="KAF7275602.1"/>
    </source>
</evidence>
<dbReference type="InterPro" id="IPR018490">
    <property type="entry name" value="cNMP-bd_dom_sf"/>
</dbReference>
<dbReference type="SMART" id="SM00100">
    <property type="entry name" value="cNMP"/>
    <property type="match status" value="1"/>
</dbReference>
<gene>
    <name evidence="4" type="ORF">GWI33_011509</name>
</gene>
<evidence type="ECO:0000256" key="1">
    <source>
        <dbReference type="SAM" id="Coils"/>
    </source>
</evidence>
<feature type="transmembrane region" description="Helical" evidence="2">
    <location>
        <begin position="164"/>
        <end position="185"/>
    </location>
</feature>
<dbReference type="PANTHER" id="PTHR45689:SF14">
    <property type="entry name" value="CYCLIC NUCLEOTIDE-GATED CATION CHANNEL SUBUNIT A-LIKE PROTEIN"/>
    <property type="match status" value="1"/>
</dbReference>